<dbReference type="EMBL" id="JASCZI010030275">
    <property type="protein sequence ID" value="MED6120436.1"/>
    <property type="molecule type" value="Genomic_DNA"/>
</dbReference>
<protein>
    <submittedName>
        <fullName evidence="1">Uncharacterized protein</fullName>
    </submittedName>
</protein>
<dbReference type="InterPro" id="IPR045845">
    <property type="entry name" value="BSK"/>
</dbReference>
<proteinExistence type="predicted"/>
<reference evidence="1 2" key="1">
    <citation type="journal article" date="2023" name="Plants (Basel)">
        <title>Bridging the Gap: Combining Genomics and Transcriptomics Approaches to Understand Stylosanthes scabra, an Orphan Legume from the Brazilian Caatinga.</title>
        <authorList>
            <person name="Ferreira-Neto J.R.C."/>
            <person name="da Silva M.D."/>
            <person name="Binneck E."/>
            <person name="de Melo N.F."/>
            <person name="da Silva R.H."/>
            <person name="de Melo A.L.T.M."/>
            <person name="Pandolfi V."/>
            <person name="Bustamante F.O."/>
            <person name="Brasileiro-Vidal A.C."/>
            <person name="Benko-Iseppon A.M."/>
        </authorList>
    </citation>
    <scope>NUCLEOTIDE SEQUENCE [LARGE SCALE GENOMIC DNA]</scope>
    <source>
        <tissue evidence="1">Leaves</tissue>
    </source>
</reference>
<dbReference type="Proteomes" id="UP001341840">
    <property type="component" value="Unassembled WGS sequence"/>
</dbReference>
<dbReference type="PANTHER" id="PTHR45863">
    <property type="entry name" value="SERINE/THREONINE-PROTEIN KINASE BSK5"/>
    <property type="match status" value="1"/>
</dbReference>
<comment type="caution">
    <text evidence="1">The sequence shown here is derived from an EMBL/GenBank/DDBJ whole genome shotgun (WGS) entry which is preliminary data.</text>
</comment>
<sequence>MFSTICSDDHDEFKHQPQSEATIYNCDSLSSTVISVTSGFAVESIVSEHVEKAPNVVYTGKLENQMRIAIKRFNGNAWPDSRWLLKGCYEAQPMKWAMRLRVVALEYCTSKGRVLYHDLNAYRVLFDEALDLIYDGNLQMLTYSCLEGQFSDDDGLTALAPLQKETEVPLHVLMEIPHSAATFSSLSQLGEACSRKDLTPIHKFWKNLAIKMMKEWQMRLLHILKRLLPISDYLLQKDGEYLSGHEVFLRRVASSAFNNFAESKGMHIRLPTFSQGLSRMGRER</sequence>
<keyword evidence="2" id="KW-1185">Reference proteome</keyword>
<accession>A0ABU6R955</accession>
<evidence type="ECO:0000313" key="2">
    <source>
        <dbReference type="Proteomes" id="UP001341840"/>
    </source>
</evidence>
<gene>
    <name evidence="1" type="ORF">PIB30_020788</name>
</gene>
<evidence type="ECO:0000313" key="1">
    <source>
        <dbReference type="EMBL" id="MED6120436.1"/>
    </source>
</evidence>
<dbReference type="PANTHER" id="PTHR45863:SF47">
    <property type="entry name" value="SERINE_THREONINE-PROTEIN KINASE BSK3"/>
    <property type="match status" value="1"/>
</dbReference>
<dbReference type="Gene3D" id="3.30.200.20">
    <property type="entry name" value="Phosphorylase Kinase, domain 1"/>
    <property type="match status" value="1"/>
</dbReference>
<name>A0ABU6R955_9FABA</name>
<organism evidence="1 2">
    <name type="scientific">Stylosanthes scabra</name>
    <dbReference type="NCBI Taxonomy" id="79078"/>
    <lineage>
        <taxon>Eukaryota</taxon>
        <taxon>Viridiplantae</taxon>
        <taxon>Streptophyta</taxon>
        <taxon>Embryophyta</taxon>
        <taxon>Tracheophyta</taxon>
        <taxon>Spermatophyta</taxon>
        <taxon>Magnoliopsida</taxon>
        <taxon>eudicotyledons</taxon>
        <taxon>Gunneridae</taxon>
        <taxon>Pentapetalae</taxon>
        <taxon>rosids</taxon>
        <taxon>fabids</taxon>
        <taxon>Fabales</taxon>
        <taxon>Fabaceae</taxon>
        <taxon>Papilionoideae</taxon>
        <taxon>50 kb inversion clade</taxon>
        <taxon>dalbergioids sensu lato</taxon>
        <taxon>Dalbergieae</taxon>
        <taxon>Pterocarpus clade</taxon>
        <taxon>Stylosanthes</taxon>
    </lineage>
</organism>